<evidence type="ECO:0000256" key="2">
    <source>
        <dbReference type="ARBA" id="ARBA00007639"/>
    </source>
</evidence>
<evidence type="ECO:0000259" key="4">
    <source>
        <dbReference type="Pfam" id="PF13407"/>
    </source>
</evidence>
<dbReference type="RefSeq" id="WP_220207674.1">
    <property type="nucleotide sequence ID" value="NZ_BNJK01000001.1"/>
</dbReference>
<dbReference type="PANTHER" id="PTHR30036:SF7">
    <property type="entry name" value="ABC TRANSPORTER PERIPLASMIC-BINDING PROTEIN YPHF"/>
    <property type="match status" value="1"/>
</dbReference>
<comment type="caution">
    <text evidence="5">The sequence shown here is derived from an EMBL/GenBank/DDBJ whole genome shotgun (WGS) entry which is preliminary data.</text>
</comment>
<keyword evidence="6" id="KW-1185">Reference proteome</keyword>
<dbReference type="Pfam" id="PF13407">
    <property type="entry name" value="Peripla_BP_4"/>
    <property type="match status" value="1"/>
</dbReference>
<dbReference type="Proteomes" id="UP000597444">
    <property type="component" value="Unassembled WGS sequence"/>
</dbReference>
<proteinExistence type="inferred from homology"/>
<dbReference type="Gene3D" id="3.40.50.2300">
    <property type="match status" value="2"/>
</dbReference>
<evidence type="ECO:0000256" key="3">
    <source>
        <dbReference type="SAM" id="SignalP"/>
    </source>
</evidence>
<name>A0A8J3N3H9_9CHLR</name>
<organism evidence="5 6">
    <name type="scientific">Reticulibacter mediterranei</name>
    <dbReference type="NCBI Taxonomy" id="2778369"/>
    <lineage>
        <taxon>Bacteria</taxon>
        <taxon>Bacillati</taxon>
        <taxon>Chloroflexota</taxon>
        <taxon>Ktedonobacteria</taxon>
        <taxon>Ktedonobacterales</taxon>
        <taxon>Reticulibacteraceae</taxon>
        <taxon>Reticulibacter</taxon>
    </lineage>
</organism>
<evidence type="ECO:0000313" key="5">
    <source>
        <dbReference type="EMBL" id="GHO97087.1"/>
    </source>
</evidence>
<gene>
    <name evidence="5" type="ORF">KSF_071350</name>
</gene>
<dbReference type="PROSITE" id="PS51257">
    <property type="entry name" value="PROKAR_LIPOPROTEIN"/>
    <property type="match status" value="1"/>
</dbReference>
<dbReference type="PANTHER" id="PTHR30036">
    <property type="entry name" value="D-XYLOSE-BINDING PERIPLASMIC PROTEIN"/>
    <property type="match status" value="1"/>
</dbReference>
<feature type="domain" description="Periplasmic binding protein" evidence="4">
    <location>
        <begin position="52"/>
        <end position="299"/>
    </location>
</feature>
<dbReference type="InterPro" id="IPR050555">
    <property type="entry name" value="Bact_Solute-Bind_Prot2"/>
</dbReference>
<dbReference type="CDD" id="cd06312">
    <property type="entry name" value="PBP1_ABC_sugar_binding-like"/>
    <property type="match status" value="1"/>
</dbReference>
<protein>
    <submittedName>
        <fullName evidence="5">Sugar ABC transporter substrate-binding protein</fullName>
    </submittedName>
</protein>
<accession>A0A8J3N3H9</accession>
<reference evidence="5" key="1">
    <citation type="submission" date="2020-10" db="EMBL/GenBank/DDBJ databases">
        <title>Taxonomic study of unclassified bacteria belonging to the class Ktedonobacteria.</title>
        <authorList>
            <person name="Yabe S."/>
            <person name="Wang C.M."/>
            <person name="Zheng Y."/>
            <person name="Sakai Y."/>
            <person name="Cavaletti L."/>
            <person name="Monciardini P."/>
            <person name="Donadio S."/>
        </authorList>
    </citation>
    <scope>NUCLEOTIDE SEQUENCE</scope>
    <source>
        <strain evidence="5">ID150040</strain>
    </source>
</reference>
<evidence type="ECO:0000313" key="6">
    <source>
        <dbReference type="Proteomes" id="UP000597444"/>
    </source>
</evidence>
<dbReference type="EMBL" id="BNJK01000001">
    <property type="protein sequence ID" value="GHO97087.1"/>
    <property type="molecule type" value="Genomic_DNA"/>
</dbReference>
<feature type="signal peptide" evidence="3">
    <location>
        <begin position="1"/>
        <end position="19"/>
    </location>
</feature>
<dbReference type="InterPro" id="IPR028082">
    <property type="entry name" value="Peripla_BP_I"/>
</dbReference>
<dbReference type="SUPFAM" id="SSF53822">
    <property type="entry name" value="Periplasmic binding protein-like I"/>
    <property type="match status" value="1"/>
</dbReference>
<dbReference type="GO" id="GO:0030288">
    <property type="term" value="C:outer membrane-bounded periplasmic space"/>
    <property type="evidence" value="ECO:0007669"/>
    <property type="project" value="TreeGrafter"/>
</dbReference>
<dbReference type="GO" id="GO:0030246">
    <property type="term" value="F:carbohydrate binding"/>
    <property type="evidence" value="ECO:0007669"/>
    <property type="project" value="TreeGrafter"/>
</dbReference>
<dbReference type="InterPro" id="IPR025997">
    <property type="entry name" value="SBP_2_dom"/>
</dbReference>
<sequence>MRRLLKLFVLVIIPLFILAACGGQANNGTTSSSNTTQSSSSGNTARSNLRFVVVTHGQASDPFWSVVKKGVDQAGKDMGVKVEYQSPDKFDMTAMSHLIDAAVASKPDGLVVSIPDANALGPSIQKAVAAGIPVISINSGSDVAKKLGILVHVGQTEYEAGYGGGERMGQAGVKHALCINQEVGNAGLDARCKGFSDAMQKAGAKVDVLAVNLADPNESQQRIQAKLTSTPDVDGLMALGPTGATPALAALRSMNKVGQIKLATFDLSPEVLQAIKKGDILFAIDQQQYLQGYLPIVLLTLYRTNLNTIANPVLMTGPGFVTKDNAEQVINLAQQGTR</sequence>
<comment type="similarity">
    <text evidence="2">Belongs to the bacterial solute-binding protein 2 family.</text>
</comment>
<feature type="chain" id="PRO_5035307313" evidence="3">
    <location>
        <begin position="20"/>
        <end position="338"/>
    </location>
</feature>
<comment type="subcellular location">
    <subcellularLocation>
        <location evidence="1">Cell envelope</location>
    </subcellularLocation>
</comment>
<dbReference type="AlphaFoldDB" id="A0A8J3N3H9"/>
<evidence type="ECO:0000256" key="1">
    <source>
        <dbReference type="ARBA" id="ARBA00004196"/>
    </source>
</evidence>
<keyword evidence="3" id="KW-0732">Signal</keyword>